<keyword evidence="2" id="KW-0378">Hydrolase</keyword>
<dbReference type="AlphaFoldDB" id="A0A023FBT4"/>
<dbReference type="GO" id="GO:0008237">
    <property type="term" value="F:metallopeptidase activity"/>
    <property type="evidence" value="ECO:0007669"/>
    <property type="project" value="UniProtKB-KW"/>
</dbReference>
<keyword evidence="2" id="KW-0482">Metalloprotease</keyword>
<sequence length="111" mass="12569">MALKIVVILSLLSLQSLHAAIVPEHAAVVYPQLFDVRDDLGTRVLRVNDKLTLNLKKSAVLPDDFVLIEDWEGVPRHTYVSAVRFCIYKPRVKEFNLSKQRSNVLIVSTRG</sequence>
<keyword evidence="2" id="KW-0645">Protease</keyword>
<feature type="chain" id="PRO_5001520644" evidence="1">
    <location>
        <begin position="20"/>
        <end position="111"/>
    </location>
</feature>
<dbReference type="GO" id="GO:0006508">
    <property type="term" value="P:proteolysis"/>
    <property type="evidence" value="ECO:0007669"/>
    <property type="project" value="UniProtKB-KW"/>
</dbReference>
<reference evidence="2" key="1">
    <citation type="submission" date="2014-03" db="EMBL/GenBank/DDBJ databases">
        <title>The sialotranscriptome of Amblyomma triste, Amblyomma parvum and Amblyomma cajennense ticks, uncovered by 454-based RNA-seq.</title>
        <authorList>
            <person name="Garcia G.R."/>
            <person name="Gardinassi L.G."/>
            <person name="Ribeiro J.M."/>
            <person name="Anatriello E."/>
            <person name="Ferreira B.R."/>
            <person name="Moreira H.N."/>
            <person name="Mafra C."/>
            <person name="Olegario M.M."/>
            <person name="Szabo P.J."/>
            <person name="Miranda-Santos I.K."/>
            <person name="Maruyama S.R."/>
        </authorList>
    </citation>
    <scope>NUCLEOTIDE SEQUENCE</scope>
    <source>
        <strain evidence="2">Uberlandia</strain>
        <tissue evidence="2">Salivary glands</tissue>
    </source>
</reference>
<proteinExistence type="evidence at transcript level"/>
<organism evidence="2">
    <name type="scientific">Amblyomma cajennense</name>
    <name type="common">Cayenne tick</name>
    <name type="synonym">Acarus cajennensis</name>
    <dbReference type="NCBI Taxonomy" id="34607"/>
    <lineage>
        <taxon>Eukaryota</taxon>
        <taxon>Metazoa</taxon>
        <taxon>Ecdysozoa</taxon>
        <taxon>Arthropoda</taxon>
        <taxon>Chelicerata</taxon>
        <taxon>Arachnida</taxon>
        <taxon>Acari</taxon>
        <taxon>Parasitiformes</taxon>
        <taxon>Ixodida</taxon>
        <taxon>Ixodoidea</taxon>
        <taxon>Ixodidae</taxon>
        <taxon>Amblyomminae</taxon>
        <taxon>Amblyomma</taxon>
    </lineage>
</organism>
<keyword evidence="1" id="KW-0732">Signal</keyword>
<feature type="signal peptide" evidence="1">
    <location>
        <begin position="1"/>
        <end position="19"/>
    </location>
</feature>
<name>A0A023FBT4_AMBCJ</name>
<evidence type="ECO:0000256" key="1">
    <source>
        <dbReference type="SAM" id="SignalP"/>
    </source>
</evidence>
<dbReference type="EMBL" id="GBBK01005521">
    <property type="protein sequence ID" value="JAC18961.1"/>
    <property type="molecule type" value="mRNA"/>
</dbReference>
<protein>
    <submittedName>
        <fullName evidence="2">Putative tick metalloprotease 55</fullName>
    </submittedName>
</protein>
<accession>A0A023FBT4</accession>
<evidence type="ECO:0000313" key="2">
    <source>
        <dbReference type="EMBL" id="JAC18961.1"/>
    </source>
</evidence>